<reference evidence="2" key="1">
    <citation type="journal article" date="2023" name="G3 (Bethesda)">
        <title>A reference genome for the long-term kleptoplast-retaining sea slug Elysia crispata morphotype clarki.</title>
        <authorList>
            <person name="Eastman K.E."/>
            <person name="Pendleton A.L."/>
            <person name="Shaikh M.A."/>
            <person name="Suttiyut T."/>
            <person name="Ogas R."/>
            <person name="Tomko P."/>
            <person name="Gavelis G."/>
            <person name="Widhalm J.R."/>
            <person name="Wisecaver J.H."/>
        </authorList>
    </citation>
    <scope>NUCLEOTIDE SEQUENCE</scope>
    <source>
        <strain evidence="2">ECLA1</strain>
    </source>
</reference>
<evidence type="ECO:0000256" key="1">
    <source>
        <dbReference type="SAM" id="MobiDB-lite"/>
    </source>
</evidence>
<name>A0AAE0XZ37_9GAST</name>
<protein>
    <submittedName>
        <fullName evidence="2">Uncharacterized protein</fullName>
    </submittedName>
</protein>
<proteinExistence type="predicted"/>
<dbReference type="EMBL" id="JAWDGP010007302">
    <property type="protein sequence ID" value="KAK3726468.1"/>
    <property type="molecule type" value="Genomic_DNA"/>
</dbReference>
<dbReference type="AlphaFoldDB" id="A0AAE0XZ37"/>
<dbReference type="Proteomes" id="UP001283361">
    <property type="component" value="Unassembled WGS sequence"/>
</dbReference>
<feature type="region of interest" description="Disordered" evidence="1">
    <location>
        <begin position="28"/>
        <end position="51"/>
    </location>
</feature>
<gene>
    <name evidence="2" type="ORF">RRG08_005072</name>
</gene>
<comment type="caution">
    <text evidence="2">The sequence shown here is derived from an EMBL/GenBank/DDBJ whole genome shotgun (WGS) entry which is preliminary data.</text>
</comment>
<sequence>MIKTRHHSLVVLQKFIVSDDHRRNHENVSEILPTGLQTQDKSSKNPVRHTPVSRARLLLQHFLKVLRIGLRTVNSNTRKKKLLYN</sequence>
<organism evidence="2 3">
    <name type="scientific">Elysia crispata</name>
    <name type="common">lettuce slug</name>
    <dbReference type="NCBI Taxonomy" id="231223"/>
    <lineage>
        <taxon>Eukaryota</taxon>
        <taxon>Metazoa</taxon>
        <taxon>Spiralia</taxon>
        <taxon>Lophotrochozoa</taxon>
        <taxon>Mollusca</taxon>
        <taxon>Gastropoda</taxon>
        <taxon>Heterobranchia</taxon>
        <taxon>Euthyneura</taxon>
        <taxon>Panpulmonata</taxon>
        <taxon>Sacoglossa</taxon>
        <taxon>Placobranchoidea</taxon>
        <taxon>Plakobranchidae</taxon>
        <taxon>Elysia</taxon>
    </lineage>
</organism>
<accession>A0AAE0XZ37</accession>
<keyword evidence="3" id="KW-1185">Reference proteome</keyword>
<evidence type="ECO:0000313" key="2">
    <source>
        <dbReference type="EMBL" id="KAK3726468.1"/>
    </source>
</evidence>
<evidence type="ECO:0000313" key="3">
    <source>
        <dbReference type="Proteomes" id="UP001283361"/>
    </source>
</evidence>